<evidence type="ECO:0000256" key="3">
    <source>
        <dbReference type="ARBA" id="ARBA00012891"/>
    </source>
</evidence>
<dbReference type="SMART" id="SM00436">
    <property type="entry name" value="TOP1Bc"/>
    <property type="match status" value="1"/>
</dbReference>
<name>A0A7S9SU32_9VIRU</name>
<dbReference type="Gene3D" id="1.10.290.10">
    <property type="entry name" value="Topoisomerase I, domain 4"/>
    <property type="match status" value="1"/>
</dbReference>
<dbReference type="InterPro" id="IPR013826">
    <property type="entry name" value="Topo_IA_cen_sub3"/>
</dbReference>
<organism evidence="9">
    <name type="scientific">Virus NIOZ-UU159</name>
    <dbReference type="NCBI Taxonomy" id="2763270"/>
    <lineage>
        <taxon>Viruses</taxon>
    </lineage>
</organism>
<dbReference type="InterPro" id="IPR003602">
    <property type="entry name" value="Topo_IA_DNA-bd_dom"/>
</dbReference>
<dbReference type="GO" id="GO:0003917">
    <property type="term" value="F:DNA topoisomerase type I (single strand cut, ATP-independent) activity"/>
    <property type="evidence" value="ECO:0007669"/>
    <property type="project" value="UniProtKB-EC"/>
</dbReference>
<comment type="catalytic activity">
    <reaction evidence="1">
        <text>ATP-independent breakage of single-stranded DNA, followed by passage and rejoining.</text>
        <dbReference type="EC" id="5.6.2.1"/>
    </reaction>
</comment>
<dbReference type="InterPro" id="IPR003601">
    <property type="entry name" value="Topo_IA_2"/>
</dbReference>
<dbReference type="GO" id="GO:0006265">
    <property type="term" value="P:DNA topological change"/>
    <property type="evidence" value="ECO:0007669"/>
    <property type="project" value="InterPro"/>
</dbReference>
<dbReference type="PANTHER" id="PTHR42785:SF1">
    <property type="entry name" value="DNA TOPOISOMERASE"/>
    <property type="match status" value="1"/>
</dbReference>
<dbReference type="Pfam" id="PF01131">
    <property type="entry name" value="Topoisom_bac"/>
    <property type="match status" value="1"/>
</dbReference>
<dbReference type="PRINTS" id="PR00417">
    <property type="entry name" value="PRTPISMRASEI"/>
</dbReference>
<evidence type="ECO:0000259" key="8">
    <source>
        <dbReference type="PROSITE" id="PS52039"/>
    </source>
</evidence>
<dbReference type="SUPFAM" id="SSF56712">
    <property type="entry name" value="Prokaryotic type I DNA topoisomerase"/>
    <property type="match status" value="1"/>
</dbReference>
<evidence type="ECO:0000256" key="1">
    <source>
        <dbReference type="ARBA" id="ARBA00000213"/>
    </source>
</evidence>
<keyword evidence="5" id="KW-0238">DNA-binding</keyword>
<dbReference type="SMART" id="SM00493">
    <property type="entry name" value="TOPRIM"/>
    <property type="match status" value="1"/>
</dbReference>
<evidence type="ECO:0000256" key="5">
    <source>
        <dbReference type="ARBA" id="ARBA00023125"/>
    </source>
</evidence>
<dbReference type="InterPro" id="IPR023405">
    <property type="entry name" value="Topo_IA_core_domain"/>
</dbReference>
<protein>
    <recommendedName>
        <fullName evidence="3">DNA topoisomerase</fullName>
        <ecNumber evidence="3">5.6.2.1</ecNumber>
    </recommendedName>
</protein>
<keyword evidence="6" id="KW-0413">Isomerase</keyword>
<dbReference type="InterPro" id="IPR006171">
    <property type="entry name" value="TOPRIM_dom"/>
</dbReference>
<dbReference type="SMART" id="SM00437">
    <property type="entry name" value="TOP1Ac"/>
    <property type="match status" value="1"/>
</dbReference>
<feature type="domain" description="Topo IA-type catalytic" evidence="8">
    <location>
        <begin position="128"/>
        <end position="576"/>
    </location>
</feature>
<dbReference type="CDD" id="cd00186">
    <property type="entry name" value="TOP1Ac"/>
    <property type="match status" value="1"/>
</dbReference>
<dbReference type="EMBL" id="MW030578">
    <property type="protein sequence ID" value="QPI16556.1"/>
    <property type="molecule type" value="Genomic_DNA"/>
</dbReference>
<evidence type="ECO:0000259" key="7">
    <source>
        <dbReference type="PROSITE" id="PS50880"/>
    </source>
</evidence>
<dbReference type="InterPro" id="IPR013497">
    <property type="entry name" value="Topo_IA_cen"/>
</dbReference>
<dbReference type="Gene3D" id="3.40.50.140">
    <property type="match status" value="1"/>
</dbReference>
<feature type="domain" description="Toprim" evidence="7">
    <location>
        <begin position="2"/>
        <end position="114"/>
    </location>
</feature>
<dbReference type="Gene3D" id="2.70.20.10">
    <property type="entry name" value="Topoisomerase I, domain 3"/>
    <property type="match status" value="1"/>
</dbReference>
<dbReference type="PROSITE" id="PS50880">
    <property type="entry name" value="TOPRIM"/>
    <property type="match status" value="1"/>
</dbReference>
<keyword evidence="4" id="KW-0799">Topoisomerase</keyword>
<dbReference type="PANTHER" id="PTHR42785">
    <property type="entry name" value="DNA TOPOISOMERASE, TYPE IA, CORE"/>
    <property type="match status" value="1"/>
</dbReference>
<dbReference type="GO" id="GO:0003677">
    <property type="term" value="F:DNA binding"/>
    <property type="evidence" value="ECO:0007669"/>
    <property type="project" value="UniProtKB-KW"/>
</dbReference>
<evidence type="ECO:0000256" key="6">
    <source>
        <dbReference type="ARBA" id="ARBA00023235"/>
    </source>
</evidence>
<proteinExistence type="inferred from homology"/>
<comment type="similarity">
    <text evidence="2">Belongs to the type IA topoisomerase family.</text>
</comment>
<gene>
    <name evidence="9" type="primary">rgy</name>
    <name evidence="9" type="ORF">NIOZUU159_00045</name>
</gene>
<sequence>MKSLIIVESFTKTKTIKKYINDDSFTVTFSGGHIYNLPKETLGFDTDTWKIEYIKTNPKIISNIREQVRKADIIYLAADPDMEGESIANNVKHAIKDIIKDKKCHRITFNEITPSAIKNAIDNPRNIDMDIVNAQETRRIVDRLIGYKVSPVLWSKFNKNYLSAGRVQIAGLIICINQRNSINSKEIKKYWKIEAKFIFDKKSKKSNIIGTLQEDDNDYKSNDIDSVKRIMNSLEIMSKWQMSFEIKTRKVSPPPPYTTTTMQQDSYNKFKFNAKNTMKIAQDLYENGLITYLRTDSTNISEDAKKKFLGYIKNTYTDTYAKYRTYKTKVSNAQEAHEAVRITNPNLETCHFEGCNSGHTKLYDMIRKRTLASLMTDTEYSDIVITINNNTYKFKAINSYMTFDGFNIVYGNKIESYDEFLKLLKEQCYLYEINSNGNIDDIPSMYNEVQLIKQLEKQGIGRPSTYATIIDKLIEKKYVELGQNPQQEYNVENMKKKDKDIVISNKVINLGGKQKDLLIPTELGNDVIKYIYDIMPYLCDLKFTSNMENDLDDIINAKNSKNTILKCIYGKIETSLNNITLTSVKKEVEEYKTGIISTRYGYCYYNKEKNKYTNIESYLKWKKINTNQLKANEISFLASLPKKIKYENRDYYLNIGKYGLYLKDSNNRNIKLEKKLWDNYIN</sequence>
<dbReference type="PROSITE" id="PS00396">
    <property type="entry name" value="TOPO_IA_1"/>
    <property type="match status" value="1"/>
</dbReference>
<dbReference type="Gene3D" id="1.10.460.10">
    <property type="entry name" value="Topoisomerase I, domain 2"/>
    <property type="match status" value="2"/>
</dbReference>
<dbReference type="InterPro" id="IPR023406">
    <property type="entry name" value="Topo_IA_AS"/>
</dbReference>
<evidence type="ECO:0000256" key="4">
    <source>
        <dbReference type="ARBA" id="ARBA00023029"/>
    </source>
</evidence>
<accession>A0A7S9SU32</accession>
<dbReference type="PROSITE" id="PS52039">
    <property type="entry name" value="TOPO_IA_2"/>
    <property type="match status" value="1"/>
</dbReference>
<evidence type="ECO:0000256" key="2">
    <source>
        <dbReference type="ARBA" id="ARBA00009446"/>
    </source>
</evidence>
<dbReference type="Pfam" id="PF01751">
    <property type="entry name" value="Toprim"/>
    <property type="match status" value="1"/>
</dbReference>
<dbReference type="EC" id="5.6.2.1" evidence="3"/>
<dbReference type="InterPro" id="IPR013824">
    <property type="entry name" value="Topo_IA_cen_sub1"/>
</dbReference>
<dbReference type="InterPro" id="IPR013825">
    <property type="entry name" value="Topo_IA_cen_sub2"/>
</dbReference>
<reference evidence="9" key="1">
    <citation type="submission" date="2020-08" db="EMBL/GenBank/DDBJ databases">
        <title>Bridging the membrane lipid divide: bacteria of the FCB group superphylum have the potential to synthesize archaeal ether lipids.</title>
        <authorList>
            <person name="Villanueva L."/>
            <person name="von Meijenfeldt F.A.B."/>
            <person name="Westbye A.B."/>
            <person name="Yadav S."/>
            <person name="Hopmans E.C."/>
            <person name="Dutilh B.E."/>
            <person name="Sinninghe Damste J.S."/>
        </authorList>
    </citation>
    <scope>NUCLEOTIDE SEQUENCE</scope>
    <source>
        <strain evidence="9">NIOZ-UU159</strain>
    </source>
</reference>
<dbReference type="InterPro" id="IPR000380">
    <property type="entry name" value="Topo_IA"/>
</dbReference>
<evidence type="ECO:0000313" key="9">
    <source>
        <dbReference type="EMBL" id="QPI16556.1"/>
    </source>
</evidence>